<dbReference type="RefSeq" id="WP_182462750.1">
    <property type="nucleotide sequence ID" value="NZ_CP059732.1"/>
</dbReference>
<dbReference type="KEGG" id="sfol:H3H32_11130"/>
<gene>
    <name evidence="1" type="ORF">H3H32_11130</name>
</gene>
<reference evidence="1 2" key="1">
    <citation type="submission" date="2020-07" db="EMBL/GenBank/DDBJ databases">
        <title>Spirosoma foliorum sp. nov., isolated from the leaves on the Nejang mountain Korea, Republic of.</title>
        <authorList>
            <person name="Ho H."/>
            <person name="Lee Y.-J."/>
            <person name="Nurcahyanto D.-A."/>
            <person name="Kim S.-G."/>
        </authorList>
    </citation>
    <scope>NUCLEOTIDE SEQUENCE [LARGE SCALE GENOMIC DNA]</scope>
    <source>
        <strain evidence="1 2">PL0136</strain>
    </source>
</reference>
<accession>A0A7G5H2Q3</accession>
<dbReference type="AlphaFoldDB" id="A0A7G5H2Q3"/>
<dbReference type="Proteomes" id="UP000515369">
    <property type="component" value="Chromosome"/>
</dbReference>
<evidence type="ECO:0000313" key="2">
    <source>
        <dbReference type="Proteomes" id="UP000515369"/>
    </source>
</evidence>
<sequence>MSALQVALGTILILKSKLFDGVYSSLEVNDYDAEIDELNAGITGMEGSTQHVFHLLVTPMRTRFPFYIVQVSLVLGHKVRVQVSGKDLLDFLLNAKIRYDYSVNQIFLDYEIPQS</sequence>
<proteinExistence type="predicted"/>
<keyword evidence="2" id="KW-1185">Reference proteome</keyword>
<dbReference type="EMBL" id="CP059732">
    <property type="protein sequence ID" value="QMW05395.1"/>
    <property type="molecule type" value="Genomic_DNA"/>
</dbReference>
<protein>
    <submittedName>
        <fullName evidence="1">Uncharacterized protein</fullName>
    </submittedName>
</protein>
<name>A0A7G5H2Q3_9BACT</name>
<evidence type="ECO:0000313" key="1">
    <source>
        <dbReference type="EMBL" id="QMW05395.1"/>
    </source>
</evidence>
<organism evidence="1 2">
    <name type="scientific">Spirosoma foliorum</name>
    <dbReference type="NCBI Taxonomy" id="2710596"/>
    <lineage>
        <taxon>Bacteria</taxon>
        <taxon>Pseudomonadati</taxon>
        <taxon>Bacteroidota</taxon>
        <taxon>Cytophagia</taxon>
        <taxon>Cytophagales</taxon>
        <taxon>Cytophagaceae</taxon>
        <taxon>Spirosoma</taxon>
    </lineage>
</organism>